<evidence type="ECO:0000313" key="6">
    <source>
        <dbReference type="Proteomes" id="UP001610818"/>
    </source>
</evidence>
<name>A0ABW7QZT0_9ACTN</name>
<dbReference type="PRINTS" id="PR00032">
    <property type="entry name" value="HTHARAC"/>
</dbReference>
<dbReference type="Gene3D" id="1.10.10.60">
    <property type="entry name" value="Homeodomain-like"/>
    <property type="match status" value="1"/>
</dbReference>
<keyword evidence="3" id="KW-0804">Transcription</keyword>
<keyword evidence="2" id="KW-0238">DNA-binding</keyword>
<keyword evidence="6" id="KW-1185">Reference proteome</keyword>
<dbReference type="SMART" id="SM00342">
    <property type="entry name" value="HTH_ARAC"/>
    <property type="match status" value="1"/>
</dbReference>
<feature type="domain" description="HTH araC/xylS-type" evidence="4">
    <location>
        <begin position="213"/>
        <end position="314"/>
    </location>
</feature>
<dbReference type="InterPro" id="IPR020449">
    <property type="entry name" value="Tscrpt_reg_AraC-type_HTH"/>
</dbReference>
<evidence type="ECO:0000313" key="5">
    <source>
        <dbReference type="EMBL" id="MFH8550528.1"/>
    </source>
</evidence>
<dbReference type="Proteomes" id="UP001610818">
    <property type="component" value="Unassembled WGS sequence"/>
</dbReference>
<dbReference type="InterPro" id="IPR035418">
    <property type="entry name" value="AraC-bd_2"/>
</dbReference>
<evidence type="ECO:0000256" key="3">
    <source>
        <dbReference type="ARBA" id="ARBA00023163"/>
    </source>
</evidence>
<accession>A0ABW7QZT0</accession>
<dbReference type="SUPFAM" id="SSF46689">
    <property type="entry name" value="Homeodomain-like"/>
    <property type="match status" value="1"/>
</dbReference>
<dbReference type="PROSITE" id="PS01124">
    <property type="entry name" value="HTH_ARAC_FAMILY_2"/>
    <property type="match status" value="1"/>
</dbReference>
<dbReference type="InterPro" id="IPR050204">
    <property type="entry name" value="AraC_XylS_family_regulators"/>
</dbReference>
<dbReference type="Pfam" id="PF14525">
    <property type="entry name" value="AraC_binding_2"/>
    <property type="match status" value="1"/>
</dbReference>
<dbReference type="InterPro" id="IPR009057">
    <property type="entry name" value="Homeodomain-like_sf"/>
</dbReference>
<dbReference type="InterPro" id="IPR018060">
    <property type="entry name" value="HTH_AraC"/>
</dbReference>
<evidence type="ECO:0000256" key="2">
    <source>
        <dbReference type="ARBA" id="ARBA00023125"/>
    </source>
</evidence>
<sequence>MNLVLTTAAVGENDQLAFWRDAMAENAVPVAVTPHVDGPFTGRITTVRVGFLRVSTVEADAHRTSRTASHIARSPERFVAIAVQMSGRATVTQDGRAGHAGQGGLLVYDTARPYSLDYPERFSARVVHMPRRALGLPDADLRRVTGTAIDTGQGCGAVLLPFLTTLVDSADSYSPSAGGRLAASVVDLFATLVAERVREEGAGEETSRGLLVARIREHIDRNLGDPALAPEGIAKAHHISVRYLHRLFEGEGITVGRLIQRRRLEECARELGRGGRAAPTVSSVAQRWGFVNPAHFSRVFRGAYGISPREWRSLSAGRNGDRSMTFAVPLRRSLPRAGG</sequence>
<reference evidence="5 6" key="1">
    <citation type="submission" date="2024-10" db="EMBL/GenBank/DDBJ databases">
        <title>The Natural Products Discovery Center: Release of the First 8490 Sequenced Strains for Exploring Actinobacteria Biosynthetic Diversity.</title>
        <authorList>
            <person name="Kalkreuter E."/>
            <person name="Kautsar S.A."/>
            <person name="Yang D."/>
            <person name="Bader C.D."/>
            <person name="Teijaro C.N."/>
            <person name="Fluegel L."/>
            <person name="Davis C.M."/>
            <person name="Simpson J.R."/>
            <person name="Lauterbach L."/>
            <person name="Steele A.D."/>
            <person name="Gui C."/>
            <person name="Meng S."/>
            <person name="Li G."/>
            <person name="Viehrig K."/>
            <person name="Ye F."/>
            <person name="Su P."/>
            <person name="Kiefer A.F."/>
            <person name="Nichols A."/>
            <person name="Cepeda A.J."/>
            <person name="Yan W."/>
            <person name="Fan B."/>
            <person name="Jiang Y."/>
            <person name="Adhikari A."/>
            <person name="Zheng C.-J."/>
            <person name="Schuster L."/>
            <person name="Cowan T.M."/>
            <person name="Smanski M.J."/>
            <person name="Chevrette M.G."/>
            <person name="De Carvalho L.P.S."/>
            <person name="Shen B."/>
        </authorList>
    </citation>
    <scope>NUCLEOTIDE SEQUENCE [LARGE SCALE GENOMIC DNA]</scope>
    <source>
        <strain evidence="5 6">NPDC017990</strain>
    </source>
</reference>
<protein>
    <submittedName>
        <fullName evidence="5">Helix-turn-helix domain-containing protein</fullName>
    </submittedName>
</protein>
<dbReference type="PANTHER" id="PTHR46796:SF6">
    <property type="entry name" value="ARAC SUBFAMILY"/>
    <property type="match status" value="1"/>
</dbReference>
<dbReference type="Pfam" id="PF12833">
    <property type="entry name" value="HTH_18"/>
    <property type="match status" value="1"/>
</dbReference>
<keyword evidence="1" id="KW-0805">Transcription regulation</keyword>
<comment type="caution">
    <text evidence="5">The sequence shown here is derived from an EMBL/GenBank/DDBJ whole genome shotgun (WGS) entry which is preliminary data.</text>
</comment>
<proteinExistence type="predicted"/>
<dbReference type="EMBL" id="JBIRGQ010000008">
    <property type="protein sequence ID" value="MFH8550528.1"/>
    <property type="molecule type" value="Genomic_DNA"/>
</dbReference>
<evidence type="ECO:0000259" key="4">
    <source>
        <dbReference type="PROSITE" id="PS01124"/>
    </source>
</evidence>
<dbReference type="RefSeq" id="WP_397717038.1">
    <property type="nucleotide sequence ID" value="NZ_JBIRGN010000008.1"/>
</dbReference>
<dbReference type="PANTHER" id="PTHR46796">
    <property type="entry name" value="HTH-TYPE TRANSCRIPTIONAL ACTIVATOR RHAS-RELATED"/>
    <property type="match status" value="1"/>
</dbReference>
<organism evidence="5 6">
    <name type="scientific">Streptomyces longisporoflavus</name>
    <dbReference type="NCBI Taxonomy" id="28044"/>
    <lineage>
        <taxon>Bacteria</taxon>
        <taxon>Bacillati</taxon>
        <taxon>Actinomycetota</taxon>
        <taxon>Actinomycetes</taxon>
        <taxon>Kitasatosporales</taxon>
        <taxon>Streptomycetaceae</taxon>
        <taxon>Streptomyces</taxon>
    </lineage>
</organism>
<evidence type="ECO:0000256" key="1">
    <source>
        <dbReference type="ARBA" id="ARBA00023015"/>
    </source>
</evidence>
<gene>
    <name evidence="5" type="ORF">ACH4F9_36600</name>
</gene>